<evidence type="ECO:0000256" key="3">
    <source>
        <dbReference type="ARBA" id="ARBA00022801"/>
    </source>
</evidence>
<dbReference type="PANTHER" id="PTHR30001">
    <property type="entry name" value="RIBONUCLEASE"/>
    <property type="match status" value="1"/>
</dbReference>
<keyword evidence="5" id="KW-0694">RNA-binding</keyword>
<dbReference type="SMART" id="SM00316">
    <property type="entry name" value="S1"/>
    <property type="match status" value="1"/>
</dbReference>
<evidence type="ECO:0000313" key="8">
    <source>
        <dbReference type="Proteomes" id="UP000245872"/>
    </source>
</evidence>
<dbReference type="Proteomes" id="UP000245872">
    <property type="component" value="Chromosome"/>
</dbReference>
<dbReference type="OrthoDB" id="9804278at2"/>
<reference evidence="7 8" key="1">
    <citation type="submission" date="2018-05" db="EMBL/GenBank/DDBJ databases">
        <title>Candidatus Cardinium hertigii Genome Assembly.</title>
        <authorList>
            <person name="Showmaker K.C."/>
            <person name="Walden K.O."/>
            <person name="Fields C.J."/>
            <person name="Lambert K.N."/>
            <person name="Hudson M.E."/>
        </authorList>
    </citation>
    <scope>NUCLEOTIDE SEQUENCE [LARGE SCALE GENOMIC DNA]</scope>
    <source>
        <strain evidence="8">cHgTN10</strain>
    </source>
</reference>
<accession>A0A2Z3L932</accession>
<evidence type="ECO:0000256" key="4">
    <source>
        <dbReference type="ARBA" id="ARBA00022842"/>
    </source>
</evidence>
<dbReference type="EC" id="3.1.26.-" evidence="7"/>
<dbReference type="GO" id="GO:0016787">
    <property type="term" value="F:hydrolase activity"/>
    <property type="evidence" value="ECO:0007669"/>
    <property type="project" value="UniProtKB-KW"/>
</dbReference>
<dbReference type="InterPro" id="IPR004659">
    <property type="entry name" value="RNase_E/G"/>
</dbReference>
<evidence type="ECO:0000256" key="2">
    <source>
        <dbReference type="ARBA" id="ARBA00022723"/>
    </source>
</evidence>
<keyword evidence="8" id="KW-1185">Reference proteome</keyword>
<dbReference type="GO" id="GO:0046872">
    <property type="term" value="F:metal ion binding"/>
    <property type="evidence" value="ECO:0007669"/>
    <property type="project" value="UniProtKB-KW"/>
</dbReference>
<dbReference type="InterPro" id="IPR019307">
    <property type="entry name" value="RNA-bd_AU-1/RNase_E/G"/>
</dbReference>
<dbReference type="GO" id="GO:0006364">
    <property type="term" value="P:rRNA processing"/>
    <property type="evidence" value="ECO:0007669"/>
    <property type="project" value="TreeGrafter"/>
</dbReference>
<name>A0A2Z3L932_9BACT</name>
<sequence>MGNELLINSANNNCRIALLKEGKLFEYHVEREDNKFTVGDIYLGVVKKVVPSLNASFVEVGYKKDAFLHYLDLGSQFNSLQKAIGMVRNQKGSIGNLNDFIVEPSIDKLGKIGDLLTKDQEILVQIVKEPISNKGPRISSELTLPGRYMIVTPFVDSIGISKKIINAEERDRLHRLIASIKPKNLGVIVRTVAEGIDVATLDRDLRDLIHKWEQGMAQLATALPGKKIIGEVNRACTLLRDMLNESFDAIVVDDKALYTDIKQYVRTIAPDKEKIIKYHQGKIKLFEQAGVERQLKTLFGKTVSVEGGGYLVIEHTEAMHVIDVNSGNRSVEEEGQAKMALNVNLSAAQEIVRQLRLRDMGGIIVIDFIDIKDPEDRKLLYQKVKELLKEDRAKASVLPLSKFSVMQITRQRVRPEMNVVTKELCPSCKGTGKIGASLLVAEKIEEDLHLVLENQNEKHIKIVLHPYLYAFFTKNIFSKRLGWFLKYGKWITLVEDSSMAVTEYVFLNENQEEIEFI</sequence>
<dbReference type="SUPFAM" id="SSF50249">
    <property type="entry name" value="Nucleic acid-binding proteins"/>
    <property type="match status" value="1"/>
</dbReference>
<dbReference type="RefSeq" id="WP_109997307.1">
    <property type="nucleotide sequence ID" value="NZ_CP029619.1"/>
</dbReference>
<dbReference type="GO" id="GO:0005737">
    <property type="term" value="C:cytoplasm"/>
    <property type="evidence" value="ECO:0007669"/>
    <property type="project" value="TreeGrafter"/>
</dbReference>
<proteinExistence type="predicted"/>
<dbReference type="AlphaFoldDB" id="A0A2Z3L932"/>
<dbReference type="EMBL" id="CP029619">
    <property type="protein sequence ID" value="AWN81891.1"/>
    <property type="molecule type" value="Genomic_DNA"/>
</dbReference>
<keyword evidence="2" id="KW-0479">Metal-binding</keyword>
<dbReference type="GO" id="GO:0003723">
    <property type="term" value="F:RNA binding"/>
    <property type="evidence" value="ECO:0007669"/>
    <property type="project" value="UniProtKB-KW"/>
</dbReference>
<organism evidence="7 8">
    <name type="scientific">Candidatus Cardinium hertigii</name>
    <dbReference type="NCBI Taxonomy" id="247481"/>
    <lineage>
        <taxon>Bacteria</taxon>
        <taxon>Pseudomonadati</taxon>
        <taxon>Bacteroidota</taxon>
        <taxon>Cytophagia</taxon>
        <taxon>Cytophagales</taxon>
        <taxon>Amoebophilaceae</taxon>
        <taxon>Candidatus Cardinium</taxon>
    </lineage>
</organism>
<evidence type="ECO:0000313" key="7">
    <source>
        <dbReference type="EMBL" id="AWN81891.1"/>
    </source>
</evidence>
<dbReference type="Gene3D" id="2.40.50.140">
    <property type="entry name" value="Nucleic acid-binding proteins"/>
    <property type="match status" value="1"/>
</dbReference>
<dbReference type="PANTHER" id="PTHR30001:SF0">
    <property type="entry name" value="RIBONUCLEASE G"/>
    <property type="match status" value="1"/>
</dbReference>
<evidence type="ECO:0000256" key="1">
    <source>
        <dbReference type="ARBA" id="ARBA00001946"/>
    </source>
</evidence>
<dbReference type="GO" id="GO:0004540">
    <property type="term" value="F:RNA nuclease activity"/>
    <property type="evidence" value="ECO:0007669"/>
    <property type="project" value="InterPro"/>
</dbReference>
<dbReference type="InterPro" id="IPR012340">
    <property type="entry name" value="NA-bd_OB-fold"/>
</dbReference>
<dbReference type="CDD" id="cd04453">
    <property type="entry name" value="S1_RNase_E"/>
    <property type="match status" value="1"/>
</dbReference>
<keyword evidence="3 7" id="KW-0378">Hydrolase</keyword>
<protein>
    <submittedName>
        <fullName evidence="7">Ribonuclease G</fullName>
        <ecNumber evidence="7">3.1.26.-</ecNumber>
    </submittedName>
</protein>
<dbReference type="Pfam" id="PF10150">
    <property type="entry name" value="RNase_E_G"/>
    <property type="match status" value="1"/>
</dbReference>
<evidence type="ECO:0000256" key="5">
    <source>
        <dbReference type="ARBA" id="ARBA00022884"/>
    </source>
</evidence>
<dbReference type="KEGG" id="cher:DK880_00575"/>
<evidence type="ECO:0000259" key="6">
    <source>
        <dbReference type="SMART" id="SM00316"/>
    </source>
</evidence>
<keyword evidence="4" id="KW-0460">Magnesium</keyword>
<comment type="cofactor">
    <cofactor evidence="1">
        <name>Mg(2+)</name>
        <dbReference type="ChEBI" id="CHEBI:18420"/>
    </cofactor>
</comment>
<dbReference type="InterPro" id="IPR003029">
    <property type="entry name" value="S1_domain"/>
</dbReference>
<gene>
    <name evidence="7" type="primary">rng</name>
    <name evidence="7" type="ORF">DK880_00575</name>
</gene>
<dbReference type="NCBIfam" id="TIGR00757">
    <property type="entry name" value="RNaseEG"/>
    <property type="match status" value="1"/>
</dbReference>
<feature type="domain" description="S1 motif" evidence="6">
    <location>
        <begin position="37"/>
        <end position="141"/>
    </location>
</feature>